<dbReference type="Proteomes" id="UP000030104">
    <property type="component" value="Unassembled WGS sequence"/>
</dbReference>
<dbReference type="OrthoDB" id="496981at2759"/>
<gene>
    <name evidence="2" type="ORF">PITC_030450</name>
</gene>
<sequence>MSQEHRLSSITVSGNSRCRCLNYLLVSLNVSISTKQAEETHNPAHDTTILDPPPTEEK</sequence>
<reference evidence="2 3" key="1">
    <citation type="journal article" date="2015" name="Mol. Plant Microbe Interact.">
        <title>Genome, transcriptome, and functional analyses of Penicillium expansum provide new insights into secondary metabolism and pathogenicity.</title>
        <authorList>
            <person name="Ballester A.R."/>
            <person name="Marcet-Houben M."/>
            <person name="Levin E."/>
            <person name="Sela N."/>
            <person name="Selma-Lazaro C."/>
            <person name="Carmona L."/>
            <person name="Wisniewski M."/>
            <person name="Droby S."/>
            <person name="Gonzalez-Candelas L."/>
            <person name="Gabaldon T."/>
        </authorList>
    </citation>
    <scope>NUCLEOTIDE SEQUENCE [LARGE SCALE GENOMIC DNA]</scope>
    <source>
        <strain evidence="2 3">PHI-1</strain>
    </source>
</reference>
<name>A0A0A2L938_PENIT</name>
<proteinExistence type="predicted"/>
<dbReference type="AlphaFoldDB" id="A0A0A2L938"/>
<organism evidence="2 3">
    <name type="scientific">Penicillium italicum</name>
    <name type="common">Blue mold</name>
    <dbReference type="NCBI Taxonomy" id="40296"/>
    <lineage>
        <taxon>Eukaryota</taxon>
        <taxon>Fungi</taxon>
        <taxon>Dikarya</taxon>
        <taxon>Ascomycota</taxon>
        <taxon>Pezizomycotina</taxon>
        <taxon>Eurotiomycetes</taxon>
        <taxon>Eurotiomycetidae</taxon>
        <taxon>Eurotiales</taxon>
        <taxon>Aspergillaceae</taxon>
        <taxon>Penicillium</taxon>
    </lineage>
</organism>
<dbReference type="EMBL" id="JQGA01000443">
    <property type="protein sequence ID" value="KGO75693.1"/>
    <property type="molecule type" value="Genomic_DNA"/>
</dbReference>
<accession>A0A0A2L938</accession>
<evidence type="ECO:0000256" key="1">
    <source>
        <dbReference type="SAM" id="MobiDB-lite"/>
    </source>
</evidence>
<feature type="region of interest" description="Disordered" evidence="1">
    <location>
        <begin position="35"/>
        <end position="58"/>
    </location>
</feature>
<evidence type="ECO:0000313" key="3">
    <source>
        <dbReference type="Proteomes" id="UP000030104"/>
    </source>
</evidence>
<keyword evidence="3" id="KW-1185">Reference proteome</keyword>
<protein>
    <submittedName>
        <fullName evidence="2">Uncharacterized protein</fullName>
    </submittedName>
</protein>
<comment type="caution">
    <text evidence="2">The sequence shown here is derived from an EMBL/GenBank/DDBJ whole genome shotgun (WGS) entry which is preliminary data.</text>
</comment>
<evidence type="ECO:0000313" key="2">
    <source>
        <dbReference type="EMBL" id="KGO75693.1"/>
    </source>
</evidence>
<dbReference type="HOGENOM" id="CLU_2979824_0_0_1"/>